<sequence length="152" mass="16842">MTTQPSGLSNIEARLERNETRLDGFGAALSNLAQGVTALGDKIDKRGQTPWSVIWSALATLVGVLTVVGGLAYYPIKEGQADMKSALLLLQDRSDKRLEALAGSQVSRAEHEVHWRMQEREVDAVRERIGRVEDRLTTRIERLEGPRLRPPG</sequence>
<evidence type="ECO:0000256" key="1">
    <source>
        <dbReference type="SAM" id="Phobius"/>
    </source>
</evidence>
<accession>A0AAX3WF98</accession>
<evidence type="ECO:0000313" key="3">
    <source>
        <dbReference type="Proteomes" id="UP001223720"/>
    </source>
</evidence>
<feature type="transmembrane region" description="Helical" evidence="1">
    <location>
        <begin position="53"/>
        <end position="74"/>
    </location>
</feature>
<keyword evidence="1" id="KW-0812">Transmembrane</keyword>
<dbReference type="AlphaFoldDB" id="A0AAX3WF98"/>
<dbReference type="EMBL" id="CP073633">
    <property type="protein sequence ID" value="WHQ69486.1"/>
    <property type="molecule type" value="Genomic_DNA"/>
</dbReference>
<dbReference type="Proteomes" id="UP001223720">
    <property type="component" value="Chromosome"/>
</dbReference>
<organism evidence="2 3">
    <name type="scientific">Methylorubrum extorquens</name>
    <name type="common">Methylobacterium dichloromethanicum</name>
    <name type="synonym">Methylobacterium extorquens</name>
    <dbReference type="NCBI Taxonomy" id="408"/>
    <lineage>
        <taxon>Bacteria</taxon>
        <taxon>Pseudomonadati</taxon>
        <taxon>Pseudomonadota</taxon>
        <taxon>Alphaproteobacteria</taxon>
        <taxon>Hyphomicrobiales</taxon>
        <taxon>Methylobacteriaceae</taxon>
        <taxon>Methylorubrum</taxon>
    </lineage>
</organism>
<evidence type="ECO:0008006" key="4">
    <source>
        <dbReference type="Google" id="ProtNLM"/>
    </source>
</evidence>
<protein>
    <recommendedName>
        <fullName evidence="4">DUF3618 domain-containing protein</fullName>
    </recommendedName>
</protein>
<reference evidence="2" key="1">
    <citation type="journal article" date="2022" name="Biotechnol. Bioprocess Eng.">
        <title>Pan-genome Analysis Reveals Comparative Genomic Features of Central Metabolic Pathways in Methylorubrum extorquens.</title>
        <authorList>
            <person name="Lee G.M."/>
            <person name="Scott-Nevros Z.K."/>
            <person name="Lee S.-M."/>
            <person name="Kim D."/>
        </authorList>
    </citation>
    <scope>NUCLEOTIDE SEQUENCE</scope>
    <source>
        <strain evidence="2">ATCC 55366</strain>
    </source>
</reference>
<dbReference type="RefSeq" id="WP_283535486.1">
    <property type="nucleotide sequence ID" value="NZ_CP073633.1"/>
</dbReference>
<gene>
    <name evidence="2" type="ORF">KEC54_24625</name>
</gene>
<proteinExistence type="predicted"/>
<keyword evidence="1" id="KW-1133">Transmembrane helix</keyword>
<name>A0AAX3WF98_METEX</name>
<keyword evidence="1" id="KW-0472">Membrane</keyword>
<evidence type="ECO:0000313" key="2">
    <source>
        <dbReference type="EMBL" id="WHQ69486.1"/>
    </source>
</evidence>